<evidence type="ECO:0000256" key="3">
    <source>
        <dbReference type="ARBA" id="ARBA00029447"/>
    </source>
</evidence>
<dbReference type="SMART" id="SM00283">
    <property type="entry name" value="MA"/>
    <property type="match status" value="1"/>
</dbReference>
<feature type="compositionally biased region" description="Polar residues" evidence="5">
    <location>
        <begin position="271"/>
        <end position="291"/>
    </location>
</feature>
<comment type="similarity">
    <text evidence="3">Belongs to the methyl-accepting chemotaxis (MCP) protein family.</text>
</comment>
<keyword evidence="6" id="KW-0812">Transmembrane</keyword>
<evidence type="ECO:0000256" key="1">
    <source>
        <dbReference type="ARBA" id="ARBA00004370"/>
    </source>
</evidence>
<organism evidence="9 10">
    <name type="scientific">Roseateles aquatilis</name>
    <dbReference type="NCBI Taxonomy" id="431061"/>
    <lineage>
        <taxon>Bacteria</taxon>
        <taxon>Pseudomonadati</taxon>
        <taxon>Pseudomonadota</taxon>
        <taxon>Betaproteobacteria</taxon>
        <taxon>Burkholderiales</taxon>
        <taxon>Sphaerotilaceae</taxon>
        <taxon>Roseateles</taxon>
    </lineage>
</organism>
<keyword evidence="10" id="KW-1185">Reference proteome</keyword>
<dbReference type="GO" id="GO:0004888">
    <property type="term" value="F:transmembrane signaling receptor activity"/>
    <property type="evidence" value="ECO:0007669"/>
    <property type="project" value="InterPro"/>
</dbReference>
<feature type="domain" description="HAMP" evidence="8">
    <location>
        <begin position="209"/>
        <end position="261"/>
    </location>
</feature>
<dbReference type="Pfam" id="PF12729">
    <property type="entry name" value="4HB_MCP_1"/>
    <property type="match status" value="1"/>
</dbReference>
<dbReference type="InterPro" id="IPR004089">
    <property type="entry name" value="MCPsignal_dom"/>
</dbReference>
<sequence length="618" mass="63691">MKFSIATRLWIPVAVMAVMTLVMSLGAASRTSALLAVAQVTQEKQQQRFELALRWRGLTEANASRVQAGLAANDNAVADAMKADIGRTTDTINEIQKQLEALADGDDDKAAMARIAERRQAYIAARNDANKLKAGGDVDGAHRALTSKVVPAIEQYLTAQQDFVTLQQKRSAALREAAGAERMRTVWGVAALMAAIVGLLALATAYFVRTISAPLKSLMAEAERIGEGDLFHVERDYRADEIGDVQRALAAMKSSLRKVIREVRASADGMQTASQEIASGNQDLSQRTEQTASNLQQAASSLSQLTGTVQQSADSARTANQLAGSAAEVAQRGGTAVGDVVGTMAQIDASAKKINDIIGTIDGIAFQTNILALNAAVEAARAGEHGKGFAVVASEVRALAQRSAAAAREIKALIGDSVTKVEAGSQQVRDAGATMTEIVASVQRVSDIIGEISASTVEQSEGIGSVNGSVAQLDQMTQQNAALVEESAAAAESLSEQARRLTALVGHFKVSDATQKPGDAPAGAPSIAPRAPAPVAKPAAASRPAAKPASAKLGGAKPPVSKGPAPKAAPKPVAKAPAVVRSAPAVAKPSPPPAPKASAPAPAGPSATSAPGDDWETF</sequence>
<evidence type="ECO:0000256" key="6">
    <source>
        <dbReference type="SAM" id="Phobius"/>
    </source>
</evidence>
<dbReference type="PROSITE" id="PS50885">
    <property type="entry name" value="HAMP"/>
    <property type="match status" value="1"/>
</dbReference>
<dbReference type="InterPro" id="IPR051310">
    <property type="entry name" value="MCP_chemotaxis"/>
</dbReference>
<dbReference type="CDD" id="cd06225">
    <property type="entry name" value="HAMP"/>
    <property type="match status" value="1"/>
</dbReference>
<dbReference type="FunFam" id="1.10.287.950:FF:000001">
    <property type="entry name" value="Methyl-accepting chemotaxis sensory transducer"/>
    <property type="match status" value="1"/>
</dbReference>
<protein>
    <recommendedName>
        <fullName evidence="11">Methyl-accepting chemotaxis protein</fullName>
    </recommendedName>
</protein>
<dbReference type="InterPro" id="IPR024478">
    <property type="entry name" value="HlyB_4HB_MCP"/>
</dbReference>
<dbReference type="Pfam" id="PF00015">
    <property type="entry name" value="MCPsignal"/>
    <property type="match status" value="1"/>
</dbReference>
<dbReference type="CDD" id="cd19411">
    <property type="entry name" value="MCP2201-like_sensor"/>
    <property type="match status" value="1"/>
</dbReference>
<evidence type="ECO:0000259" key="7">
    <source>
        <dbReference type="PROSITE" id="PS50111"/>
    </source>
</evidence>
<dbReference type="SMART" id="SM00304">
    <property type="entry name" value="HAMP"/>
    <property type="match status" value="1"/>
</dbReference>
<evidence type="ECO:0000256" key="4">
    <source>
        <dbReference type="PROSITE-ProRule" id="PRU00284"/>
    </source>
</evidence>
<comment type="subcellular location">
    <subcellularLocation>
        <location evidence="1">Membrane</location>
    </subcellularLocation>
</comment>
<feature type="compositionally biased region" description="Low complexity" evidence="5">
    <location>
        <begin position="528"/>
        <end position="588"/>
    </location>
</feature>
<name>A0A246J2L0_9BURK</name>
<proteinExistence type="inferred from homology"/>
<gene>
    <name evidence="9" type="ORF">CDN99_19125</name>
</gene>
<evidence type="ECO:0008006" key="11">
    <source>
        <dbReference type="Google" id="ProtNLM"/>
    </source>
</evidence>
<dbReference type="CDD" id="cd11386">
    <property type="entry name" value="MCP_signal"/>
    <property type="match status" value="1"/>
</dbReference>
<keyword evidence="6" id="KW-1133">Transmembrane helix</keyword>
<dbReference type="GO" id="GO:0005886">
    <property type="term" value="C:plasma membrane"/>
    <property type="evidence" value="ECO:0007669"/>
    <property type="project" value="TreeGrafter"/>
</dbReference>
<dbReference type="PROSITE" id="PS50111">
    <property type="entry name" value="CHEMOTAXIS_TRANSDUC_2"/>
    <property type="match status" value="1"/>
</dbReference>
<feature type="region of interest" description="Disordered" evidence="5">
    <location>
        <begin position="512"/>
        <end position="618"/>
    </location>
</feature>
<dbReference type="InterPro" id="IPR004090">
    <property type="entry name" value="Chemotax_Me-accpt_rcpt"/>
</dbReference>
<dbReference type="Gene3D" id="1.10.287.950">
    <property type="entry name" value="Methyl-accepting chemotaxis protein"/>
    <property type="match status" value="1"/>
</dbReference>
<accession>A0A246J2L0</accession>
<dbReference type="GO" id="GO:0006935">
    <property type="term" value="P:chemotaxis"/>
    <property type="evidence" value="ECO:0007669"/>
    <property type="project" value="InterPro"/>
</dbReference>
<feature type="domain" description="Methyl-accepting transducer" evidence="7">
    <location>
        <begin position="266"/>
        <end position="495"/>
    </location>
</feature>
<keyword evidence="6" id="KW-0472">Membrane</keyword>
<dbReference type="RefSeq" id="WP_088386499.1">
    <property type="nucleotide sequence ID" value="NZ_NIOF01000010.1"/>
</dbReference>
<evidence type="ECO:0000259" key="8">
    <source>
        <dbReference type="PROSITE" id="PS50885"/>
    </source>
</evidence>
<feature type="region of interest" description="Disordered" evidence="5">
    <location>
        <begin position="271"/>
        <end position="297"/>
    </location>
</feature>
<dbReference type="AlphaFoldDB" id="A0A246J2L0"/>
<evidence type="ECO:0000256" key="5">
    <source>
        <dbReference type="SAM" id="MobiDB-lite"/>
    </source>
</evidence>
<dbReference type="GO" id="GO:0007165">
    <property type="term" value="P:signal transduction"/>
    <property type="evidence" value="ECO:0007669"/>
    <property type="project" value="UniProtKB-KW"/>
</dbReference>
<evidence type="ECO:0000313" key="10">
    <source>
        <dbReference type="Proteomes" id="UP000197468"/>
    </source>
</evidence>
<reference evidence="9 10" key="1">
    <citation type="journal article" date="2008" name="Int. J. Syst. Evol. Microbiol.">
        <title>Description of Roseateles aquatilis sp. nov. and Roseateles terrae sp. nov., in the class Betaproteobacteria, and emended description of the genus Roseateles.</title>
        <authorList>
            <person name="Gomila M."/>
            <person name="Bowien B."/>
            <person name="Falsen E."/>
            <person name="Moore E.R."/>
            <person name="Lalucat J."/>
        </authorList>
    </citation>
    <scope>NUCLEOTIDE SEQUENCE [LARGE SCALE GENOMIC DNA]</scope>
    <source>
        <strain evidence="9 10">CCUG 48205</strain>
    </source>
</reference>
<comment type="caution">
    <text evidence="9">The sequence shown here is derived from an EMBL/GenBank/DDBJ whole genome shotgun (WGS) entry which is preliminary data.</text>
</comment>
<evidence type="ECO:0000313" key="9">
    <source>
        <dbReference type="EMBL" id="OWQ86831.1"/>
    </source>
</evidence>
<keyword evidence="4" id="KW-0807">Transducer</keyword>
<dbReference type="InterPro" id="IPR047347">
    <property type="entry name" value="YvaQ-like_sensor"/>
</dbReference>
<keyword evidence="2" id="KW-0488">Methylation</keyword>
<dbReference type="Pfam" id="PF00672">
    <property type="entry name" value="HAMP"/>
    <property type="match status" value="1"/>
</dbReference>
<feature type="compositionally biased region" description="Low complexity" evidence="5">
    <location>
        <begin position="596"/>
        <end position="612"/>
    </location>
</feature>
<dbReference type="PANTHER" id="PTHR43531">
    <property type="entry name" value="PROTEIN ICFG"/>
    <property type="match status" value="1"/>
</dbReference>
<dbReference type="PRINTS" id="PR00260">
    <property type="entry name" value="CHEMTRNSDUCR"/>
</dbReference>
<dbReference type="InterPro" id="IPR003660">
    <property type="entry name" value="HAMP_dom"/>
</dbReference>
<evidence type="ECO:0000256" key="2">
    <source>
        <dbReference type="ARBA" id="ARBA00022481"/>
    </source>
</evidence>
<feature type="transmembrane region" description="Helical" evidence="6">
    <location>
        <begin position="186"/>
        <end position="208"/>
    </location>
</feature>
<dbReference type="OrthoDB" id="9806477at2"/>
<dbReference type="EMBL" id="NIOF01000010">
    <property type="protein sequence ID" value="OWQ86831.1"/>
    <property type="molecule type" value="Genomic_DNA"/>
</dbReference>
<dbReference type="PANTHER" id="PTHR43531:SF14">
    <property type="entry name" value="METHYL-ACCEPTING CHEMOTAXIS PROTEIN I-RELATED"/>
    <property type="match status" value="1"/>
</dbReference>
<dbReference type="SUPFAM" id="SSF58104">
    <property type="entry name" value="Methyl-accepting chemotaxis protein (MCP) signaling domain"/>
    <property type="match status" value="1"/>
</dbReference>
<dbReference type="Proteomes" id="UP000197468">
    <property type="component" value="Unassembled WGS sequence"/>
</dbReference>